<reference evidence="3" key="1">
    <citation type="journal article" date="2019" name="Int. J. Syst. Evol. Microbiol.">
        <title>The Global Catalogue of Microorganisms (GCM) 10K type strain sequencing project: providing services to taxonomists for standard genome sequencing and annotation.</title>
        <authorList>
            <consortium name="The Broad Institute Genomics Platform"/>
            <consortium name="The Broad Institute Genome Sequencing Center for Infectious Disease"/>
            <person name="Wu L."/>
            <person name="Ma J."/>
        </authorList>
    </citation>
    <scope>NUCLEOTIDE SEQUENCE [LARGE SCALE GENOMIC DNA]</scope>
    <source>
        <strain evidence="3">CCM 8604</strain>
    </source>
</reference>
<dbReference type="RefSeq" id="WP_377937405.1">
    <property type="nucleotide sequence ID" value="NZ_JBHTHQ010000001.1"/>
</dbReference>
<dbReference type="Proteomes" id="UP001597036">
    <property type="component" value="Unassembled WGS sequence"/>
</dbReference>
<feature type="transmembrane region" description="Helical" evidence="1">
    <location>
        <begin position="228"/>
        <end position="255"/>
    </location>
</feature>
<dbReference type="EMBL" id="JBHTHQ010000001">
    <property type="protein sequence ID" value="MFD0704141.1"/>
    <property type="molecule type" value="Genomic_DNA"/>
</dbReference>
<evidence type="ECO:0000256" key="1">
    <source>
        <dbReference type="SAM" id="Phobius"/>
    </source>
</evidence>
<comment type="caution">
    <text evidence="2">The sequence shown here is derived from an EMBL/GenBank/DDBJ whole genome shotgun (WGS) entry which is preliminary data.</text>
</comment>
<keyword evidence="3" id="KW-1185">Reference proteome</keyword>
<evidence type="ECO:0000313" key="3">
    <source>
        <dbReference type="Proteomes" id="UP001597036"/>
    </source>
</evidence>
<keyword evidence="1" id="KW-0472">Membrane</keyword>
<gene>
    <name evidence="2" type="ORF">ACFQY8_00005</name>
</gene>
<accession>A0ABW2Y2Y7</accession>
<sequence>MSRRGDWALIGFYTDPTPGDPQLIDNLRVDLLNKSYTITQMASYLSTMKETGDSLGVSINEFYVKLGSLPQRLTRLSINTSNVAGYLLSWMQTVQNDQSEVRAALEQAQTAQSDASKAVKALGSDVLQGSWRDVDGLLHFDLNRMSTNEDTAREQIALYQRRIADAASDREQAVRRARLAHEDYTRQASLIKGRINAAQEAAGLQTSAWQKVLYSKAWKSIVSVAKGVGTVVGVISLFVPGGCFVLALIGAVAAGIDLIDSAGKYFNGDMGFGELAFTVLLDGLAFLGALKAFHELGEVAAGTSKLRAAFGVDGALFDNLAVTMKAGARGGARGLANAVMDESQAFLHQGISSIADKFGDVTRKILPGGENTAGHLKNAFAALKNGDKQSARDILAYTRQERGALKNSSHTLSDMKDKVSNVVKTTSSHMKHMQELYRSGDREGASLVKHLMAREVESHVDYKMLKNVAKTGKDVMHIKEQWNSQTTAQNVAGVEKFVAHRITGSLLPDIPIAHDAFNAHVDSFIDDANPGMGLSSDFGVGAVKYRNVSDTIQA</sequence>
<name>A0ABW2Y2Y7_9BIFI</name>
<feature type="non-terminal residue" evidence="2">
    <location>
        <position position="554"/>
    </location>
</feature>
<protein>
    <submittedName>
        <fullName evidence="2">Uncharacterized protein</fullName>
    </submittedName>
</protein>
<organism evidence="2 3">
    <name type="scientific">Alloscardovia venturai</name>
    <dbReference type="NCBI Taxonomy" id="1769421"/>
    <lineage>
        <taxon>Bacteria</taxon>
        <taxon>Bacillati</taxon>
        <taxon>Actinomycetota</taxon>
        <taxon>Actinomycetes</taxon>
        <taxon>Bifidobacteriales</taxon>
        <taxon>Bifidobacteriaceae</taxon>
        <taxon>Alloscardovia</taxon>
    </lineage>
</organism>
<evidence type="ECO:0000313" key="2">
    <source>
        <dbReference type="EMBL" id="MFD0704141.1"/>
    </source>
</evidence>
<proteinExistence type="predicted"/>
<keyword evidence="1" id="KW-1133">Transmembrane helix</keyword>
<keyword evidence="1" id="KW-0812">Transmembrane</keyword>